<evidence type="ECO:0000313" key="1">
    <source>
        <dbReference type="EMBL" id="DAD96165.1"/>
    </source>
</evidence>
<dbReference type="SUPFAM" id="SSF88697">
    <property type="entry name" value="PUA domain-like"/>
    <property type="match status" value="1"/>
</dbReference>
<organism evidence="1">
    <name type="scientific">Myoviridae sp. ctlnK45</name>
    <dbReference type="NCBI Taxonomy" id="2826693"/>
    <lineage>
        <taxon>Viruses</taxon>
        <taxon>Duplodnaviria</taxon>
        <taxon>Heunggongvirae</taxon>
        <taxon>Uroviricota</taxon>
        <taxon>Caudoviricetes</taxon>
    </lineage>
</organism>
<dbReference type="Gene3D" id="2.30.130.30">
    <property type="entry name" value="Hypothetical protein"/>
    <property type="match status" value="1"/>
</dbReference>
<name>A0A8S5NMY3_9CAUD</name>
<sequence length="171" mass="19644">MSKAVLISIRPKWVEKIANGEKTIEVRKTKPKLDTPFKCYIYCTLPKYPHEDFIATDYPMPQFYGGKVIGEFICDRCCGIVCVGFDVVNAAKLTREDLEAYLAGGEGYGWHISDLRIYDTPRELSEFQRATDPCDSCHAEYTWECTDCKKWGGNIKRPPQSWCYVEAMKDE</sequence>
<protein>
    <recommendedName>
        <fullName evidence="2">ASCH domain-containing protein</fullName>
    </recommendedName>
</protein>
<reference evidence="1" key="1">
    <citation type="journal article" date="2021" name="Proc. Natl. Acad. Sci. U.S.A.">
        <title>A Catalog of Tens of Thousands of Viruses from Human Metagenomes Reveals Hidden Associations with Chronic Diseases.</title>
        <authorList>
            <person name="Tisza M.J."/>
            <person name="Buck C.B."/>
        </authorList>
    </citation>
    <scope>NUCLEOTIDE SEQUENCE</scope>
    <source>
        <strain evidence="1">CtlnK45</strain>
    </source>
</reference>
<accession>A0A8S5NMY3</accession>
<dbReference type="EMBL" id="BK015212">
    <property type="protein sequence ID" value="DAD96165.1"/>
    <property type="molecule type" value="Genomic_DNA"/>
</dbReference>
<dbReference type="InterPro" id="IPR015947">
    <property type="entry name" value="PUA-like_sf"/>
</dbReference>
<evidence type="ECO:0008006" key="2">
    <source>
        <dbReference type="Google" id="ProtNLM"/>
    </source>
</evidence>
<proteinExistence type="predicted"/>